<evidence type="ECO:0000313" key="1">
    <source>
        <dbReference type="EMBL" id="OFC62468.1"/>
    </source>
</evidence>
<dbReference type="Proteomes" id="UP000243534">
    <property type="component" value="Unassembled WGS sequence"/>
</dbReference>
<dbReference type="AlphaFoldDB" id="A0A1E7Z1I2"/>
<comment type="caution">
    <text evidence="1">The sequence shown here is derived from an EMBL/GenBank/DDBJ whole genome shotgun (WGS) entry which is preliminary data.</text>
</comment>
<reference evidence="1 2" key="1">
    <citation type="submission" date="2016-07" db="EMBL/GenBank/DDBJ databases">
        <authorList>
            <person name="Yuval B."/>
        </authorList>
    </citation>
    <scope>NUCLEOTIDE SEQUENCE [LARGE SCALE GENOMIC DNA]</scope>
    <source>
        <strain evidence="1 2">IL</strain>
    </source>
</reference>
<dbReference type="EMBL" id="MAYS01000240">
    <property type="protein sequence ID" value="OFC62468.1"/>
    <property type="molecule type" value="Genomic_DNA"/>
</dbReference>
<name>A0A1E7Z1I2_9GAMM</name>
<sequence length="95" mass="11172">MHDAQLDPRFRIDRVDGIRKAFQTIYTGDQDIIQAAVFQLSQDVQPELCTFVFCELHAQQFFMAFDVYAQRQEHRLIDDAAILTYLQVQYSPDKQ</sequence>
<organism evidence="1 2">
    <name type="scientific">Candidatus Erwinia dacicola</name>
    <dbReference type="NCBI Taxonomy" id="252393"/>
    <lineage>
        <taxon>Bacteria</taxon>
        <taxon>Pseudomonadati</taxon>
        <taxon>Pseudomonadota</taxon>
        <taxon>Gammaproteobacteria</taxon>
        <taxon>Enterobacterales</taxon>
        <taxon>Erwiniaceae</taxon>
        <taxon>Erwinia</taxon>
    </lineage>
</organism>
<gene>
    <name evidence="1" type="ORF">BBW68_09695</name>
</gene>
<protein>
    <submittedName>
        <fullName evidence="1">Uncharacterized protein</fullName>
    </submittedName>
</protein>
<proteinExistence type="predicted"/>
<accession>A0A1E7Z1I2</accession>
<evidence type="ECO:0000313" key="2">
    <source>
        <dbReference type="Proteomes" id="UP000243534"/>
    </source>
</evidence>